<organism evidence="6 7">
    <name type="scientific">Volvox reticuliferus</name>
    <dbReference type="NCBI Taxonomy" id="1737510"/>
    <lineage>
        <taxon>Eukaryota</taxon>
        <taxon>Viridiplantae</taxon>
        <taxon>Chlorophyta</taxon>
        <taxon>core chlorophytes</taxon>
        <taxon>Chlorophyceae</taxon>
        <taxon>CS clade</taxon>
        <taxon>Chlamydomonadales</taxon>
        <taxon>Volvocaceae</taxon>
        <taxon>Volvox</taxon>
    </lineage>
</organism>
<dbReference type="InterPro" id="IPR036322">
    <property type="entry name" value="WD40_repeat_dom_sf"/>
</dbReference>
<feature type="compositionally biased region" description="Gly residues" evidence="5">
    <location>
        <begin position="74"/>
        <end position="89"/>
    </location>
</feature>
<dbReference type="PANTHER" id="PTHR19848">
    <property type="entry name" value="WD40 REPEAT PROTEIN"/>
    <property type="match status" value="1"/>
</dbReference>
<evidence type="ECO:0000256" key="1">
    <source>
        <dbReference type="ARBA" id="ARBA00004123"/>
    </source>
</evidence>
<reference evidence="6" key="1">
    <citation type="journal article" date="2021" name="Proc. Natl. Acad. Sci. U.S.A.">
        <title>Three genomes in the algal genus Volvox reveal the fate of a haploid sex-determining region after a transition to homothallism.</title>
        <authorList>
            <person name="Yamamoto K."/>
            <person name="Hamaji T."/>
            <person name="Kawai-Toyooka H."/>
            <person name="Matsuzaki R."/>
            <person name="Takahashi F."/>
            <person name="Nishimura Y."/>
            <person name="Kawachi M."/>
            <person name="Noguchi H."/>
            <person name="Minakuchi Y."/>
            <person name="Umen J.G."/>
            <person name="Toyoda A."/>
            <person name="Nozaki H."/>
        </authorList>
    </citation>
    <scope>NUCLEOTIDE SEQUENCE</scope>
    <source>
        <strain evidence="6">NIES-3785</strain>
    </source>
</reference>
<keyword evidence="3" id="KW-0677">Repeat</keyword>
<evidence type="ECO:0000313" key="6">
    <source>
        <dbReference type="EMBL" id="GIM00248.1"/>
    </source>
</evidence>
<comment type="subcellular location">
    <subcellularLocation>
        <location evidence="1">Nucleus</location>
    </subcellularLocation>
</comment>
<feature type="region of interest" description="Disordered" evidence="5">
    <location>
        <begin position="58"/>
        <end position="117"/>
    </location>
</feature>
<protein>
    <submittedName>
        <fullName evidence="6">Uncharacterized protein</fullName>
    </submittedName>
</protein>
<dbReference type="SUPFAM" id="SSF50978">
    <property type="entry name" value="WD40 repeat-like"/>
    <property type="match status" value="1"/>
</dbReference>
<sequence>MDLSDPERVAKVYVMQWMHENGLHDALKAMEKEIGLLYDDSQLPAASQLMQLVWRHVEEQAQQDHSKDDDQGDGENGNSGGTDEGGHGLLGPIVGTRPGAKYGGGRSAGPSSQRRHHEEALRLLRAGGDDYAARVVAAEVPAEVHRSNIIAVRMVPEQNCVVTAAGDGYVRCVRYGTDDVGPGWGGPASKLLWETRVSDSALLSLALHPDYSHGLPLVAAGAMDGRVAVLHGPTGATIATLQPHNKYVIRVTWAPGLSSTDESFSGSTEALPGGQVPALILVSASTDETIAISSLDLDDVIVDRGVLEGTRGLCCYSGGGMERGSCAEPGPPPACSDADSNCIGGMKGSSTGGGGAGGDVGAGCSGSGDGRGGEGGEGKRGHPAYELEHLRESEAEGLGRLKIIQQIPYGAAVTDVTFLHSGAGLGSGSGSGCGLGTGPTLVVSVRGSNYLRLLNVAQVVRQEVSATSNKGVPEELVNLNEAGDDHVSFTVKHLVVSPCRKYLLVCTDSPRLLILRTSDWSILRVIFGLPVDQFPQPVGAWHRDSNYIYAAGAGAQLCVFHLGSGRLVHTSVHHKVNVRDLDYDPARNLLATCSFDKTVKILAATDTAVPAVSDAAAASPLKENKAA</sequence>
<name>A0A8J4C8E5_9CHLO</name>
<gene>
    <name evidence="6" type="ORF">Vretimale_5395</name>
</gene>
<keyword evidence="4" id="KW-0539">Nucleus</keyword>
<evidence type="ECO:0000256" key="5">
    <source>
        <dbReference type="SAM" id="MobiDB-lite"/>
    </source>
</evidence>
<dbReference type="Proteomes" id="UP000722791">
    <property type="component" value="Unassembled WGS sequence"/>
</dbReference>
<dbReference type="EMBL" id="BNCQ01000007">
    <property type="protein sequence ID" value="GIM00248.1"/>
    <property type="molecule type" value="Genomic_DNA"/>
</dbReference>
<keyword evidence="2" id="KW-0853">WD repeat</keyword>
<dbReference type="PANTHER" id="PTHR19848:SF0">
    <property type="entry name" value="NOTCHLESS PROTEIN HOMOLOG 1"/>
    <property type="match status" value="1"/>
</dbReference>
<dbReference type="AlphaFoldDB" id="A0A8J4C8E5"/>
<evidence type="ECO:0000256" key="2">
    <source>
        <dbReference type="ARBA" id="ARBA00022574"/>
    </source>
</evidence>
<accession>A0A8J4C8E5</accession>
<dbReference type="InterPro" id="IPR001680">
    <property type="entry name" value="WD40_rpt"/>
</dbReference>
<dbReference type="GO" id="GO:0000027">
    <property type="term" value="P:ribosomal large subunit assembly"/>
    <property type="evidence" value="ECO:0007669"/>
    <property type="project" value="TreeGrafter"/>
</dbReference>
<dbReference type="OrthoDB" id="1932312at2759"/>
<dbReference type="GO" id="GO:0005730">
    <property type="term" value="C:nucleolus"/>
    <property type="evidence" value="ECO:0007669"/>
    <property type="project" value="TreeGrafter"/>
</dbReference>
<evidence type="ECO:0000256" key="3">
    <source>
        <dbReference type="ARBA" id="ARBA00022737"/>
    </source>
</evidence>
<feature type="compositionally biased region" description="Basic and acidic residues" evidence="5">
    <location>
        <begin position="58"/>
        <end position="69"/>
    </location>
</feature>
<dbReference type="SMART" id="SM00320">
    <property type="entry name" value="WD40"/>
    <property type="match status" value="5"/>
</dbReference>
<evidence type="ECO:0000256" key="4">
    <source>
        <dbReference type="ARBA" id="ARBA00023242"/>
    </source>
</evidence>
<comment type="caution">
    <text evidence="6">The sequence shown here is derived from an EMBL/GenBank/DDBJ whole genome shotgun (WGS) entry which is preliminary data.</text>
</comment>
<dbReference type="InterPro" id="IPR015943">
    <property type="entry name" value="WD40/YVTN_repeat-like_dom_sf"/>
</dbReference>
<dbReference type="Pfam" id="PF00400">
    <property type="entry name" value="WD40"/>
    <property type="match status" value="1"/>
</dbReference>
<dbReference type="Gene3D" id="2.130.10.10">
    <property type="entry name" value="YVTN repeat-like/Quinoprotein amine dehydrogenase"/>
    <property type="match status" value="2"/>
</dbReference>
<evidence type="ECO:0000313" key="7">
    <source>
        <dbReference type="Proteomes" id="UP000722791"/>
    </source>
</evidence>
<proteinExistence type="predicted"/>